<reference evidence="1 2" key="1">
    <citation type="submission" date="2019-07" db="EMBL/GenBank/DDBJ databases">
        <authorList>
            <person name="Huq M.A."/>
        </authorList>
    </citation>
    <scope>NUCLEOTIDE SEQUENCE [LARGE SCALE GENOMIC DNA]</scope>
    <source>
        <strain evidence="1 2">MAH-19</strain>
    </source>
</reference>
<dbReference type="Proteomes" id="UP000318733">
    <property type="component" value="Unassembled WGS sequence"/>
</dbReference>
<gene>
    <name evidence="1" type="ORF">FO440_14775</name>
</gene>
<dbReference type="RefSeq" id="WP_144249033.1">
    <property type="nucleotide sequence ID" value="NZ_VLPK01000002.1"/>
</dbReference>
<dbReference type="AlphaFoldDB" id="A0A556MM99"/>
<evidence type="ECO:0000313" key="1">
    <source>
        <dbReference type="EMBL" id="TSJ40995.1"/>
    </source>
</evidence>
<evidence type="ECO:0000313" key="2">
    <source>
        <dbReference type="Proteomes" id="UP000318733"/>
    </source>
</evidence>
<proteinExistence type="predicted"/>
<dbReference type="OrthoDB" id="737509at2"/>
<comment type="caution">
    <text evidence="1">The sequence shown here is derived from an EMBL/GenBank/DDBJ whole genome shotgun (WGS) entry which is preliminary data.</text>
</comment>
<sequence>MEPDIPTQVAAGKANARFERKMKKYLRKWVRNHEERTLLKFDQPPKDYLANDALRDFFLSTGQPLLKLLKHRFAARHLSRPASEVYFDEVTGDPLFAPSEQRIYNLARRMDSERMHIPFRSVHPVKQTAAGDTAPIDTYPPESQEIRYNSGNHFSSRPANSNVFDENSRRCSAKAGGNLHILFKRGFMEDRLQEIKSLTTGMQQTGETLPQFFVICSRHSLKEGHYGVSLVIMDPANPDFPKRVIVCDTLLKELPHHPRWWNHFVGEYSLVFGNAVVEILEDLSHPLQKVNIKGDHPYRHDWDCPYYASGMANALADLVNEDSALVLAGSAQAIHDAMKDRMPDYYRSSLEIKDRQGIQLANRLKRWNSGRDLVQNLTEEISRKSAYER</sequence>
<keyword evidence="2" id="KW-1185">Reference proteome</keyword>
<dbReference type="EMBL" id="VLPK01000002">
    <property type="protein sequence ID" value="TSJ40995.1"/>
    <property type="molecule type" value="Genomic_DNA"/>
</dbReference>
<organism evidence="1 2">
    <name type="scientific">Mucilaginibacter corticis</name>
    <dbReference type="NCBI Taxonomy" id="2597670"/>
    <lineage>
        <taxon>Bacteria</taxon>
        <taxon>Pseudomonadati</taxon>
        <taxon>Bacteroidota</taxon>
        <taxon>Sphingobacteriia</taxon>
        <taxon>Sphingobacteriales</taxon>
        <taxon>Sphingobacteriaceae</taxon>
        <taxon>Mucilaginibacter</taxon>
    </lineage>
</organism>
<accession>A0A556MM99</accession>
<name>A0A556MM99_9SPHI</name>
<protein>
    <submittedName>
        <fullName evidence="1">Uncharacterized protein</fullName>
    </submittedName>
</protein>